<gene>
    <name evidence="2" type="ORF">DL240_14915</name>
</gene>
<dbReference type="EMBL" id="QHKO01000007">
    <property type="protein sequence ID" value="RAL20959.1"/>
    <property type="molecule type" value="Genomic_DNA"/>
</dbReference>
<protein>
    <submittedName>
        <fullName evidence="2">Uncharacterized protein</fullName>
    </submittedName>
</protein>
<proteinExistence type="predicted"/>
<organism evidence="2 3">
    <name type="scientific">Lujinxingia litoralis</name>
    <dbReference type="NCBI Taxonomy" id="2211119"/>
    <lineage>
        <taxon>Bacteria</taxon>
        <taxon>Deltaproteobacteria</taxon>
        <taxon>Bradymonadales</taxon>
        <taxon>Lujinxingiaceae</taxon>
        <taxon>Lujinxingia</taxon>
    </lineage>
</organism>
<dbReference type="OrthoDB" id="5511448at2"/>
<evidence type="ECO:0000256" key="1">
    <source>
        <dbReference type="SAM" id="MobiDB-lite"/>
    </source>
</evidence>
<dbReference type="AlphaFoldDB" id="A0A328C7C0"/>
<dbReference type="Proteomes" id="UP000249169">
    <property type="component" value="Unassembled WGS sequence"/>
</dbReference>
<evidence type="ECO:0000313" key="3">
    <source>
        <dbReference type="Proteomes" id="UP000249169"/>
    </source>
</evidence>
<reference evidence="2 3" key="1">
    <citation type="submission" date="2018-05" db="EMBL/GenBank/DDBJ databases">
        <title>Lujinxingia marina gen. nov. sp. nov., a new facultative anaerobic member of the class Deltaproteobacteria, and proposal of Lujinxingaceae fam. nov.</title>
        <authorList>
            <person name="Li C.-M."/>
        </authorList>
    </citation>
    <scope>NUCLEOTIDE SEQUENCE [LARGE SCALE GENOMIC DNA]</scope>
    <source>
        <strain evidence="2 3">B210</strain>
    </source>
</reference>
<name>A0A328C7C0_9DELT</name>
<keyword evidence="3" id="KW-1185">Reference proteome</keyword>
<dbReference type="RefSeq" id="WP_111730690.1">
    <property type="nucleotide sequence ID" value="NZ_QHKO01000007.1"/>
</dbReference>
<comment type="caution">
    <text evidence="2">The sequence shown here is derived from an EMBL/GenBank/DDBJ whole genome shotgun (WGS) entry which is preliminary data.</text>
</comment>
<evidence type="ECO:0000313" key="2">
    <source>
        <dbReference type="EMBL" id="RAL20959.1"/>
    </source>
</evidence>
<feature type="region of interest" description="Disordered" evidence="1">
    <location>
        <begin position="324"/>
        <end position="346"/>
    </location>
</feature>
<sequence length="389" mass="42301">MKEELGELNAYQKPEPNLEVRTREGWQAYLGDEVPSPGEAVAILHPQHERVYAAVVRHLGARRVELWAPYWPSWVEAGLAVERSYQTSAINLTPGQGTPGQGTPGHAIVVPESEGIARIWPYAPTLTELQGERPPLFLGLDAVDTIAPVVRGGLNLVIDTQDSPDHPSALFTSLASHIRRALSEESPELYVLDAASVFSDAHTLIAPGKTPDQQVSALRVAVALGAAQRGRHAEVLNVLCLPVLQEFRQVSAPQEAATQWGLRELVELLNTHLASTHSTRQTTLLYLGIPPHLGGLAEIIETLCLGEVDAQLVITPEGRFNPERSVSRADISDAQQEKQQQSLSMLARSSSALDRADLFGESELSSSERDDINQANMLKVDLRSALASM</sequence>
<accession>A0A328C7C0</accession>